<organism evidence="1 2">
    <name type="scientific">Dioscorea alata</name>
    <name type="common">Purple yam</name>
    <dbReference type="NCBI Taxonomy" id="55571"/>
    <lineage>
        <taxon>Eukaryota</taxon>
        <taxon>Viridiplantae</taxon>
        <taxon>Streptophyta</taxon>
        <taxon>Embryophyta</taxon>
        <taxon>Tracheophyta</taxon>
        <taxon>Spermatophyta</taxon>
        <taxon>Magnoliopsida</taxon>
        <taxon>Liliopsida</taxon>
        <taxon>Dioscoreales</taxon>
        <taxon>Dioscoreaceae</taxon>
        <taxon>Dioscorea</taxon>
    </lineage>
</organism>
<protein>
    <submittedName>
        <fullName evidence="1">Splicing factor U2AF 65 kDa subunit protein</fullName>
    </submittedName>
</protein>
<reference evidence="2" key="1">
    <citation type="journal article" date="2022" name="Nat. Commun.">
        <title>Chromosome evolution and the genetic basis of agronomically important traits in greater yam.</title>
        <authorList>
            <person name="Bredeson J.V."/>
            <person name="Lyons J.B."/>
            <person name="Oniyinde I.O."/>
            <person name="Okereke N.R."/>
            <person name="Kolade O."/>
            <person name="Nnabue I."/>
            <person name="Nwadili C.O."/>
            <person name="Hribova E."/>
            <person name="Parker M."/>
            <person name="Nwogha J."/>
            <person name="Shu S."/>
            <person name="Carlson J."/>
            <person name="Kariba R."/>
            <person name="Muthemba S."/>
            <person name="Knop K."/>
            <person name="Barton G.J."/>
            <person name="Sherwood A.V."/>
            <person name="Lopez-Montes A."/>
            <person name="Asiedu R."/>
            <person name="Jamnadass R."/>
            <person name="Muchugi A."/>
            <person name="Goodstein D."/>
            <person name="Egesi C.N."/>
            <person name="Featherston J."/>
            <person name="Asfaw A."/>
            <person name="Simpson G.G."/>
            <person name="Dolezel J."/>
            <person name="Hendre P.S."/>
            <person name="Van Deynze A."/>
            <person name="Kumar P.L."/>
            <person name="Obidiegwu J.E."/>
            <person name="Bhattacharjee R."/>
            <person name="Rokhsar D.S."/>
        </authorList>
    </citation>
    <scope>NUCLEOTIDE SEQUENCE [LARGE SCALE GENOMIC DNA]</scope>
    <source>
        <strain evidence="2">cv. TDa95/00328</strain>
    </source>
</reference>
<accession>A0ACB7UPS6</accession>
<comment type="caution">
    <text evidence="1">The sequence shown here is derived from an EMBL/GenBank/DDBJ whole genome shotgun (WGS) entry which is preliminary data.</text>
</comment>
<evidence type="ECO:0000313" key="1">
    <source>
        <dbReference type="EMBL" id="KAH7662743.1"/>
    </source>
</evidence>
<proteinExistence type="predicted"/>
<name>A0ACB7UPS6_DIOAL</name>
<keyword evidence="2" id="KW-1185">Reference proteome</keyword>
<evidence type="ECO:0000313" key="2">
    <source>
        <dbReference type="Proteomes" id="UP000827976"/>
    </source>
</evidence>
<gene>
    <name evidence="1" type="ORF">IHE45_14G008200</name>
</gene>
<sequence>MGRTKHSERALRKNPNDSTAARTRPFSFEDIMLRRKKKLASEAKSTVEELRESDGNRQNMKDLDVEVKKSTNRTDERIIKREGDQSEGKDKKNVRVDSRLRQDSTSNKSGRNRESREEKDTHHKARTAAQPGDHSGKGTDKKRFKDTLEKNKHDVRDRVSKGEGKRKHHSRSDEKERADIDLSILKRQDSGKLKDTKHSDRNYQKKEHSQAYHEESRSKRRRSRSREHVRETDRSPSNSPRAARQSHHERDHGELSSFKDKSRRRYHDDDKYRTSGNGGYSSGHQRKRGSGLGGYSPRKRRTEVAVNNPPAVQSPERKSAKWDQPPAGSSHAHTGSLLATLQSSVSKIQELVSPSPLTSSTIKPKSAHSIDITSAGVSVSIDSVQLTQATRPIRRLYIENLPPSATEKALVDCLNDFVLSSGVNHIQGTKPCISCIVNKEKCQAVVEFLTPEDATAALSFDGKSLFGSVLKIRRPKDFVESATGNQEKLQAAVKIISDVVEDSPNKIFISGISNVLSSDMLIEIVSAFGSLKAYHFEFKEEINGPCAFVEYEEPSTTLKACAGLNGMKLGGNVLIAVQATPHAHSEEDTRGIPSYDIPEPAKPLLASPTKVLQLKNMLVQEELLVLSDHEIEETLEDIRLECARFGTIKSLNLVRYESNSRADPMVSVQETNGESTRIKSTEGGSHTEQNNLIPSSNTEELKGERDADQDTNTSDAELIKSSEAKDNPDDSTLQRELLKVTSPQITIDDHVNDKVEPMPKSEANAELAIDVEDKPDAGNENGKETPAEDANMKTIIVKKTEVGDQEAQNLKLFEAGCVLVEYLWEEAACKAAHCLHGRSYGERVIATGYVPHDLYLLQFPR</sequence>
<dbReference type="Proteomes" id="UP000827976">
    <property type="component" value="Chromosome 14"/>
</dbReference>
<dbReference type="EMBL" id="CM037024">
    <property type="protein sequence ID" value="KAH7662743.1"/>
    <property type="molecule type" value="Genomic_DNA"/>
</dbReference>